<sequence length="916" mass="104755">MKMKEACNEVDVKFVDNDANFTFRNGAADDAAFQRDGLHLSESGVGRLLLNLSLPEQPPKQNKRQHQQQHRHVSNATNHDRLPNARVAPDGKWTVVKRRTRLSMGKCAKCGETNHVIMWIKVMPKKTPRKFSCILVACLYYTPKTEYLKIRDHLITNIDTVMRKHPECGVIITGDFNQLRDNFMKTHYRFVQVVNVVTRGQAILDKIWTNMEEVYTPPVTISELGSSDHNMVLLKPKAKNSVDTGCVTRLTVRCMGPKEKATFSMALSAIKWEPLFRLDSCADQYSYYQTVICNLMEICFPTKIVTRHTADKPWVTDWFRDLVRKRQRAHMSGDLNQAKILRNKVNRAASKLKYNFYQTQIAAMHESGSHDWWKHMKTIMGLKTNGKSCMQGLANKTTDGDCGLLANTMNDFFVSVSDHLPRLNKSHKVFDVNEELPDQYVISVCTTFKALESVKANKATGPDNIPAWVLRNYANVLAPPLTAIFNNSLREGVLPMEWKMANVIPLPKTSPPVSIEKDIRPISLTPIAAKVFESIIMKWVDETIEGEIDAKQFGGISGTSTTDVLVELVHMWYKATDKLNSYVRVVMLDFSKAFDLINHHLLLDKLQSYGLPAHILRWMATFLLDRTQRVKIGNEYSHSGHPNGGVPQGTLSGPKCFLVYINDLRTTVPLYKYVDDSTLFEICDRNDVSVIQESVDIAARWTEQNDMKINSEKSKEIIISFAQDGNFRSTIPNIKIDGRDIAQVCHAKLLGVTISQDLTWNKHVDNIVKKAGKRLYMLYQLKRAGITQKDLVSVYVSVVRPVLEYACPVWHTNLPQYLSDNIEVIQKRALKCIFPGLGYAEILRRVNLDTLNVRRDSICQKYFDKIKVGTHRLNYLLPDKRHIKYNVRQQNVYPLPVTRTNRFRNSFIPWALYNCQ</sequence>
<dbReference type="SUPFAM" id="SSF56219">
    <property type="entry name" value="DNase I-like"/>
    <property type="match status" value="1"/>
</dbReference>
<reference evidence="3" key="1">
    <citation type="journal article" date="2023" name="Mol. Biol. Evol.">
        <title>Third-Generation Sequencing Reveals the Adaptive Role of the Epigenome in Three Deep-Sea Polychaetes.</title>
        <authorList>
            <person name="Perez M."/>
            <person name="Aroh O."/>
            <person name="Sun Y."/>
            <person name="Lan Y."/>
            <person name="Juniper S.K."/>
            <person name="Young C.R."/>
            <person name="Angers B."/>
            <person name="Qian P.Y."/>
        </authorList>
    </citation>
    <scope>NUCLEOTIDE SEQUENCE</scope>
    <source>
        <strain evidence="3">R07B-5</strain>
    </source>
</reference>
<evidence type="ECO:0000256" key="1">
    <source>
        <dbReference type="SAM" id="MobiDB-lite"/>
    </source>
</evidence>
<dbReference type="PANTHER" id="PTHR47510:SF3">
    <property type="entry name" value="ENDO_EXONUCLEASE_PHOSPHATASE DOMAIN-CONTAINING PROTEIN"/>
    <property type="match status" value="1"/>
</dbReference>
<evidence type="ECO:0000313" key="4">
    <source>
        <dbReference type="Proteomes" id="UP001209878"/>
    </source>
</evidence>
<feature type="domain" description="Reverse transcriptase" evidence="2">
    <location>
        <begin position="487"/>
        <end position="754"/>
    </location>
</feature>
<dbReference type="InterPro" id="IPR036691">
    <property type="entry name" value="Endo/exonu/phosph_ase_sf"/>
</dbReference>
<dbReference type="GO" id="GO:0016706">
    <property type="term" value="F:2-oxoglutarate-dependent dioxygenase activity"/>
    <property type="evidence" value="ECO:0007669"/>
    <property type="project" value="InterPro"/>
</dbReference>
<dbReference type="EMBL" id="JAODUO010004720">
    <property type="protein sequence ID" value="KAK2142871.1"/>
    <property type="molecule type" value="Genomic_DNA"/>
</dbReference>
<comment type="caution">
    <text evidence="3">The sequence shown here is derived from an EMBL/GenBank/DDBJ whole genome shotgun (WGS) entry which is preliminary data.</text>
</comment>
<evidence type="ECO:0000259" key="2">
    <source>
        <dbReference type="PROSITE" id="PS50878"/>
    </source>
</evidence>
<accession>A0AAD9MT51</accession>
<keyword evidence="4" id="KW-1185">Reference proteome</keyword>
<dbReference type="PANTHER" id="PTHR47510">
    <property type="entry name" value="REVERSE TRANSCRIPTASE DOMAIN-CONTAINING PROTEIN"/>
    <property type="match status" value="1"/>
</dbReference>
<feature type="compositionally biased region" description="Basic residues" evidence="1">
    <location>
        <begin position="61"/>
        <end position="73"/>
    </location>
</feature>
<dbReference type="PROSITE" id="PS50878">
    <property type="entry name" value="RT_POL"/>
    <property type="match status" value="1"/>
</dbReference>
<dbReference type="AlphaFoldDB" id="A0AAD9MT51"/>
<dbReference type="SUPFAM" id="SSF56672">
    <property type="entry name" value="DNA/RNA polymerases"/>
    <property type="match status" value="1"/>
</dbReference>
<dbReference type="Proteomes" id="UP001209878">
    <property type="component" value="Unassembled WGS sequence"/>
</dbReference>
<proteinExistence type="predicted"/>
<dbReference type="CDD" id="cd01650">
    <property type="entry name" value="RT_nLTR_like"/>
    <property type="match status" value="1"/>
</dbReference>
<feature type="region of interest" description="Disordered" evidence="1">
    <location>
        <begin position="55"/>
        <end position="90"/>
    </location>
</feature>
<dbReference type="InterPro" id="IPR015095">
    <property type="entry name" value="AlkB_hom8_N"/>
</dbReference>
<dbReference type="Pfam" id="PF00078">
    <property type="entry name" value="RVT_1"/>
    <property type="match status" value="1"/>
</dbReference>
<dbReference type="Pfam" id="PF09004">
    <property type="entry name" value="ALKBH8_N"/>
    <property type="match status" value="1"/>
</dbReference>
<dbReference type="GO" id="GO:0008168">
    <property type="term" value="F:methyltransferase activity"/>
    <property type="evidence" value="ECO:0007669"/>
    <property type="project" value="InterPro"/>
</dbReference>
<name>A0AAD9MT51_RIDPI</name>
<dbReference type="InterPro" id="IPR000477">
    <property type="entry name" value="RT_dom"/>
</dbReference>
<gene>
    <name evidence="3" type="ORF">NP493_4733g00002</name>
</gene>
<dbReference type="InterPro" id="IPR043502">
    <property type="entry name" value="DNA/RNA_pol_sf"/>
</dbReference>
<organism evidence="3 4">
    <name type="scientific">Ridgeia piscesae</name>
    <name type="common">Tubeworm</name>
    <dbReference type="NCBI Taxonomy" id="27915"/>
    <lineage>
        <taxon>Eukaryota</taxon>
        <taxon>Metazoa</taxon>
        <taxon>Spiralia</taxon>
        <taxon>Lophotrochozoa</taxon>
        <taxon>Annelida</taxon>
        <taxon>Polychaeta</taxon>
        <taxon>Sedentaria</taxon>
        <taxon>Canalipalpata</taxon>
        <taxon>Sabellida</taxon>
        <taxon>Siboglinidae</taxon>
        <taxon>Ridgeia</taxon>
    </lineage>
</organism>
<protein>
    <recommendedName>
        <fullName evidence="2">Reverse transcriptase domain-containing protein</fullName>
    </recommendedName>
</protein>
<evidence type="ECO:0000313" key="3">
    <source>
        <dbReference type="EMBL" id="KAK2142871.1"/>
    </source>
</evidence>